<dbReference type="AlphaFoldDB" id="F4QHY0"/>
<name>F4QHY0_9CAUL</name>
<dbReference type="HOGENOM" id="CLU_3021875_0_0_5"/>
<protein>
    <submittedName>
        <fullName evidence="1">Uncharacterized protein</fullName>
    </submittedName>
</protein>
<evidence type="ECO:0000313" key="1">
    <source>
        <dbReference type="EMBL" id="EGF91691.1"/>
    </source>
</evidence>
<keyword evidence="2" id="KW-1185">Reference proteome</keyword>
<accession>F4QHY0</accession>
<organism evidence="1 2">
    <name type="scientific">Asticcacaulis biprosthecium C19</name>
    <dbReference type="NCBI Taxonomy" id="715226"/>
    <lineage>
        <taxon>Bacteria</taxon>
        <taxon>Pseudomonadati</taxon>
        <taxon>Pseudomonadota</taxon>
        <taxon>Alphaproteobacteria</taxon>
        <taxon>Caulobacterales</taxon>
        <taxon>Caulobacteraceae</taxon>
        <taxon>Asticcacaulis</taxon>
    </lineage>
</organism>
<sequence length="55" mass="5990">MRRAGRKGAGAEVFHLEYTVYYSSGRRQAQLPQARCSGGKWQMRSAGCSAGPDPT</sequence>
<reference evidence="2" key="1">
    <citation type="submission" date="2011-03" db="EMBL/GenBank/DDBJ databases">
        <title>Draft genome sequence of Brevundimonas diminuta.</title>
        <authorList>
            <person name="Brown P.J.B."/>
            <person name="Buechlein A."/>
            <person name="Hemmerich C."/>
            <person name="Brun Y.V."/>
        </authorList>
    </citation>
    <scope>NUCLEOTIDE SEQUENCE [LARGE SCALE GENOMIC DNA]</scope>
    <source>
        <strain evidence="2">C19</strain>
    </source>
</reference>
<dbReference type="EMBL" id="GL883077">
    <property type="protein sequence ID" value="EGF91691.1"/>
    <property type="molecule type" value="Genomic_DNA"/>
</dbReference>
<dbReference type="Proteomes" id="UP000006512">
    <property type="component" value="Unassembled WGS sequence"/>
</dbReference>
<proteinExistence type="predicted"/>
<evidence type="ECO:0000313" key="2">
    <source>
        <dbReference type="Proteomes" id="UP000006512"/>
    </source>
</evidence>
<dbReference type="STRING" id="715226.ABI_01200"/>
<gene>
    <name evidence="1" type="ORF">ABI_01200</name>
</gene>